<keyword evidence="3" id="KW-0547">Nucleotide-binding</keyword>
<keyword evidence="2" id="KW-0808">Transferase</keyword>
<gene>
    <name evidence="7" type="ORF">NK662_14190</name>
</gene>
<accession>A0AA41X6F9</accession>
<evidence type="ECO:0000256" key="2">
    <source>
        <dbReference type="ARBA" id="ARBA00022679"/>
    </source>
</evidence>
<proteinExistence type="inferred from homology"/>
<dbReference type="EMBL" id="JANCLT010000007">
    <property type="protein sequence ID" value="MCP8969677.1"/>
    <property type="molecule type" value="Genomic_DNA"/>
</dbReference>
<dbReference type="Proteomes" id="UP001156102">
    <property type="component" value="Unassembled WGS sequence"/>
</dbReference>
<dbReference type="PROSITE" id="PS00584">
    <property type="entry name" value="PFKB_KINASES_2"/>
    <property type="match status" value="1"/>
</dbReference>
<dbReference type="Pfam" id="PF00294">
    <property type="entry name" value="PfkB"/>
    <property type="match status" value="1"/>
</dbReference>
<dbReference type="PANTHER" id="PTHR43085">
    <property type="entry name" value="HEXOKINASE FAMILY MEMBER"/>
    <property type="match status" value="1"/>
</dbReference>
<dbReference type="SUPFAM" id="SSF53613">
    <property type="entry name" value="Ribokinase-like"/>
    <property type="match status" value="1"/>
</dbReference>
<dbReference type="InterPro" id="IPR002173">
    <property type="entry name" value="Carboh/pur_kinase_PfkB_CS"/>
</dbReference>
<dbReference type="InterPro" id="IPR050306">
    <property type="entry name" value="PfkB_Carbo_kinase"/>
</dbReference>
<keyword evidence="8" id="KW-1185">Reference proteome</keyword>
<evidence type="ECO:0000313" key="7">
    <source>
        <dbReference type="EMBL" id="MCP8969677.1"/>
    </source>
</evidence>
<dbReference type="InterPro" id="IPR029056">
    <property type="entry name" value="Ribokinase-like"/>
</dbReference>
<name>A0AA41X6F9_9BACI</name>
<dbReference type="AlphaFoldDB" id="A0AA41X6F9"/>
<organism evidence="7 8">
    <name type="scientific">Ectobacillus ponti</name>
    <dbReference type="NCBI Taxonomy" id="2961894"/>
    <lineage>
        <taxon>Bacteria</taxon>
        <taxon>Bacillati</taxon>
        <taxon>Bacillota</taxon>
        <taxon>Bacilli</taxon>
        <taxon>Bacillales</taxon>
        <taxon>Bacillaceae</taxon>
        <taxon>Ectobacillus</taxon>
    </lineage>
</organism>
<evidence type="ECO:0000259" key="6">
    <source>
        <dbReference type="Pfam" id="PF00294"/>
    </source>
</evidence>
<reference evidence="7" key="1">
    <citation type="submission" date="2022-07" db="EMBL/GenBank/DDBJ databases">
        <authorList>
            <person name="Li W.-J."/>
            <person name="Deng Q.-Q."/>
        </authorList>
    </citation>
    <scope>NUCLEOTIDE SEQUENCE</scope>
    <source>
        <strain evidence="7">SYSU M60031</strain>
    </source>
</reference>
<dbReference type="Gene3D" id="3.40.1190.20">
    <property type="match status" value="1"/>
</dbReference>
<dbReference type="PANTHER" id="PTHR43085:SF1">
    <property type="entry name" value="PSEUDOURIDINE KINASE-RELATED"/>
    <property type="match status" value="1"/>
</dbReference>
<comment type="caution">
    <text evidence="7">The sequence shown here is derived from an EMBL/GenBank/DDBJ whole genome shotgun (WGS) entry which is preliminary data.</text>
</comment>
<comment type="similarity">
    <text evidence="1">Belongs to the carbohydrate kinase PfkB family.</text>
</comment>
<feature type="domain" description="Carbohydrate kinase PfkB" evidence="6">
    <location>
        <begin position="1"/>
        <end position="301"/>
    </location>
</feature>
<dbReference type="CDD" id="cd01166">
    <property type="entry name" value="KdgK"/>
    <property type="match status" value="1"/>
</dbReference>
<dbReference type="InterPro" id="IPR011611">
    <property type="entry name" value="PfkB_dom"/>
</dbReference>
<evidence type="ECO:0000256" key="4">
    <source>
        <dbReference type="ARBA" id="ARBA00022777"/>
    </source>
</evidence>
<evidence type="ECO:0000256" key="3">
    <source>
        <dbReference type="ARBA" id="ARBA00022741"/>
    </source>
</evidence>
<protein>
    <submittedName>
        <fullName evidence="7">Sugar kinase</fullName>
    </submittedName>
</protein>
<dbReference type="RefSeq" id="WP_254759599.1">
    <property type="nucleotide sequence ID" value="NZ_JANCLT010000007.1"/>
</dbReference>
<evidence type="ECO:0000256" key="1">
    <source>
        <dbReference type="ARBA" id="ARBA00010688"/>
    </source>
</evidence>
<keyword evidence="5" id="KW-0067">ATP-binding</keyword>
<evidence type="ECO:0000313" key="8">
    <source>
        <dbReference type="Proteomes" id="UP001156102"/>
    </source>
</evidence>
<evidence type="ECO:0000256" key="5">
    <source>
        <dbReference type="ARBA" id="ARBA00022840"/>
    </source>
</evidence>
<dbReference type="GO" id="GO:0005524">
    <property type="term" value="F:ATP binding"/>
    <property type="evidence" value="ECO:0007669"/>
    <property type="project" value="UniProtKB-KW"/>
</dbReference>
<sequence length="317" mass="34365">MHEVVTVGETMVLLTAPEHYGKLKQAPVLQKQIGGAESNVMVALARLGHHTAWISRVGADPFGEEIMYRLRGEGVDTRHVLVDAQHRTGMMLKQRQQGSDPHVFYYRQHSAASHLHPSDLPEKVIASARILHVTGIMPALSQSCRDTVFAAVGLAKQHGVKVSVDPNLRLKLWSIEEARPVLLELIRQADYFFPGVEEARLLLEEPDCAVDDLIARFLEMGAGRVIMKLGSEGSITADAASASLVTGIQVTEVDSVGAGDGFCAGYLSGVLRGLPPQECARRANIVGALAVTDPSDYGGYPTEEELNASLQRSKLTR</sequence>
<dbReference type="GO" id="GO:0016301">
    <property type="term" value="F:kinase activity"/>
    <property type="evidence" value="ECO:0007669"/>
    <property type="project" value="UniProtKB-KW"/>
</dbReference>
<keyword evidence="4 7" id="KW-0418">Kinase</keyword>